<dbReference type="EMBL" id="JAEPRC010000069">
    <property type="protein sequence ID" value="KAG2211321.1"/>
    <property type="molecule type" value="Genomic_DNA"/>
</dbReference>
<keyword evidence="5" id="KW-1185">Reference proteome</keyword>
<keyword evidence="2" id="KW-0812">Transmembrane</keyword>
<dbReference type="Pfam" id="PF01454">
    <property type="entry name" value="MAGE"/>
    <property type="match status" value="1"/>
</dbReference>
<dbReference type="Proteomes" id="UP000650833">
    <property type="component" value="Unassembled WGS sequence"/>
</dbReference>
<dbReference type="OrthoDB" id="205198at2759"/>
<evidence type="ECO:0000313" key="5">
    <source>
        <dbReference type="Proteomes" id="UP000650833"/>
    </source>
</evidence>
<dbReference type="PANTHER" id="PTHR11736:SF14">
    <property type="entry name" value="NSE3 HOMOLOG, SMC5-SMC6 COMPLEX COMPONENT"/>
    <property type="match status" value="1"/>
</dbReference>
<gene>
    <name evidence="4" type="ORF">INT46_009223</name>
</gene>
<dbReference type="PROSITE" id="PS50838">
    <property type="entry name" value="MAGE"/>
    <property type="match status" value="1"/>
</dbReference>
<proteinExistence type="predicted"/>
<dbReference type="InterPro" id="IPR041898">
    <property type="entry name" value="MAGE_WH1"/>
</dbReference>
<name>A0A8H7RKI2_9FUNG</name>
<evidence type="ECO:0000259" key="3">
    <source>
        <dbReference type="PROSITE" id="PS50838"/>
    </source>
</evidence>
<dbReference type="Gene3D" id="1.10.10.1200">
    <property type="entry name" value="MAGE homology domain, winged helix WH1 motif"/>
    <property type="match status" value="1"/>
</dbReference>
<organism evidence="4 5">
    <name type="scientific">Mucor plumbeus</name>
    <dbReference type="NCBI Taxonomy" id="97098"/>
    <lineage>
        <taxon>Eukaryota</taxon>
        <taxon>Fungi</taxon>
        <taxon>Fungi incertae sedis</taxon>
        <taxon>Mucoromycota</taxon>
        <taxon>Mucoromycotina</taxon>
        <taxon>Mucoromycetes</taxon>
        <taxon>Mucorales</taxon>
        <taxon>Mucorineae</taxon>
        <taxon>Mucoraceae</taxon>
        <taxon>Mucor</taxon>
    </lineage>
</organism>
<dbReference type="AlphaFoldDB" id="A0A8H7RKI2"/>
<dbReference type="SMART" id="SM01373">
    <property type="entry name" value="MAGE"/>
    <property type="match status" value="1"/>
</dbReference>
<dbReference type="InterPro" id="IPR037445">
    <property type="entry name" value="MAGE"/>
</dbReference>
<sequence>MSARNRKRARMEEESEDEYEASSSAPSQRIKVLDSVMTQDWDAEEIDRNVKCICRYVMSCEYKKKIIRREDLTKLLSDGCKKMLPSILDKAKNRLRNIFGFEITELPSMKEKANQSQTQKAASTQQTQHNGQDTQQIPPSQTVKKSTGPSSGTFVLRSILKEEYRTPEIIERSTKEYQLTGILYVILGLIFIGGQSMTSADLNGHLNRLNVKKSIIGIEDINTREALISEFMKDNYIKRSKMPDADTEDPQFIYTWGPRAMVEVGHAGIAAFLLSFFGNDIEPEQRADLENKMWKQSG</sequence>
<protein>
    <recommendedName>
        <fullName evidence="3">MAGE domain-containing protein</fullName>
    </recommendedName>
</protein>
<dbReference type="Gene3D" id="1.10.10.1210">
    <property type="entry name" value="MAGE homology domain, winged helix WH2 motif"/>
    <property type="match status" value="1"/>
</dbReference>
<feature type="region of interest" description="Disordered" evidence="1">
    <location>
        <begin position="1"/>
        <end position="26"/>
    </location>
</feature>
<reference evidence="4" key="1">
    <citation type="submission" date="2020-12" db="EMBL/GenBank/DDBJ databases">
        <title>Metabolic potential, ecology and presence of endohyphal bacteria is reflected in genomic diversity of Mucoromycotina.</title>
        <authorList>
            <person name="Muszewska A."/>
            <person name="Okrasinska A."/>
            <person name="Steczkiewicz K."/>
            <person name="Drgas O."/>
            <person name="Orlowska M."/>
            <person name="Perlinska-Lenart U."/>
            <person name="Aleksandrzak-Piekarczyk T."/>
            <person name="Szatraj K."/>
            <person name="Zielenkiewicz U."/>
            <person name="Pilsyk S."/>
            <person name="Malc E."/>
            <person name="Mieczkowski P."/>
            <person name="Kruszewska J.S."/>
            <person name="Biernat P."/>
            <person name="Pawlowska J."/>
        </authorList>
    </citation>
    <scope>NUCLEOTIDE SEQUENCE</scope>
    <source>
        <strain evidence="4">CBS 226.32</strain>
    </source>
</reference>
<keyword evidence="2" id="KW-1133">Transmembrane helix</keyword>
<feature type="transmembrane region" description="Helical" evidence="2">
    <location>
        <begin position="179"/>
        <end position="198"/>
    </location>
</feature>
<feature type="region of interest" description="Disordered" evidence="1">
    <location>
        <begin position="110"/>
        <end position="150"/>
    </location>
</feature>
<feature type="compositionally biased region" description="Low complexity" evidence="1">
    <location>
        <begin position="114"/>
        <end position="136"/>
    </location>
</feature>
<feature type="domain" description="MAGE" evidence="3">
    <location>
        <begin position="46"/>
        <end position="280"/>
    </location>
</feature>
<dbReference type="InterPro" id="IPR002190">
    <property type="entry name" value="MHD_dom"/>
</dbReference>
<dbReference type="GO" id="GO:0005634">
    <property type="term" value="C:nucleus"/>
    <property type="evidence" value="ECO:0007669"/>
    <property type="project" value="TreeGrafter"/>
</dbReference>
<feature type="compositionally biased region" description="Polar residues" evidence="1">
    <location>
        <begin position="137"/>
        <end position="150"/>
    </location>
</feature>
<evidence type="ECO:0000313" key="4">
    <source>
        <dbReference type="EMBL" id="KAG2211321.1"/>
    </source>
</evidence>
<evidence type="ECO:0000256" key="1">
    <source>
        <dbReference type="SAM" id="MobiDB-lite"/>
    </source>
</evidence>
<dbReference type="PANTHER" id="PTHR11736">
    <property type="entry name" value="MELANOMA-ASSOCIATED ANTIGEN MAGE ANTIGEN"/>
    <property type="match status" value="1"/>
</dbReference>
<evidence type="ECO:0000256" key="2">
    <source>
        <dbReference type="SAM" id="Phobius"/>
    </source>
</evidence>
<accession>A0A8H7RKI2</accession>
<dbReference type="InterPro" id="IPR041899">
    <property type="entry name" value="MAGE_WH2"/>
</dbReference>
<comment type="caution">
    <text evidence="4">The sequence shown here is derived from an EMBL/GenBank/DDBJ whole genome shotgun (WGS) entry which is preliminary data.</text>
</comment>
<keyword evidence="2" id="KW-0472">Membrane</keyword>